<dbReference type="InterPro" id="IPR036419">
    <property type="entry name" value="Ribosomal_S3_C_sf"/>
</dbReference>
<dbReference type="Proteomes" id="UP001211907">
    <property type="component" value="Unassembled WGS sequence"/>
</dbReference>
<keyword evidence="5" id="KW-1185">Reference proteome</keyword>
<sequence>MSVHGAESAFGRFVKELARISVRAPMVRVLRAHAQRAPRRYNTHLLTQTPFAEIEEARRARRSVEEFEVQRESKRYAASGRSPMQAAVFHKLLDRQLRGDALNLPDSYDSNDNATNGSYDIENNESNIDNATSIEHSAFFTDVPLPEVLRRQTVRPSPILATESSHAKIAGLRIEVNGKRGTRANRQVIHFGKLATNDSNNSMVDYAKAAFSNKKGATGVKVWIAYSR</sequence>
<name>A0AAD5TAU0_9FUNG</name>
<evidence type="ECO:0000256" key="3">
    <source>
        <dbReference type="ARBA" id="ARBA00023274"/>
    </source>
</evidence>
<evidence type="ECO:0000256" key="2">
    <source>
        <dbReference type="ARBA" id="ARBA00022980"/>
    </source>
</evidence>
<comment type="similarity">
    <text evidence="1">Belongs to the universal ribosomal protein uS3 family.</text>
</comment>
<organism evidence="4 5">
    <name type="scientific">Physocladia obscura</name>
    <dbReference type="NCBI Taxonomy" id="109957"/>
    <lineage>
        <taxon>Eukaryota</taxon>
        <taxon>Fungi</taxon>
        <taxon>Fungi incertae sedis</taxon>
        <taxon>Chytridiomycota</taxon>
        <taxon>Chytridiomycota incertae sedis</taxon>
        <taxon>Chytridiomycetes</taxon>
        <taxon>Chytridiales</taxon>
        <taxon>Chytriomycetaceae</taxon>
        <taxon>Physocladia</taxon>
    </lineage>
</organism>
<dbReference type="AlphaFoldDB" id="A0AAD5TAU0"/>
<evidence type="ECO:0000313" key="5">
    <source>
        <dbReference type="Proteomes" id="UP001211907"/>
    </source>
</evidence>
<protein>
    <recommendedName>
        <fullName evidence="6">Ribosomal protein S3</fullName>
    </recommendedName>
</protein>
<dbReference type="GO" id="GO:1990904">
    <property type="term" value="C:ribonucleoprotein complex"/>
    <property type="evidence" value="ECO:0007669"/>
    <property type="project" value="UniProtKB-KW"/>
</dbReference>
<keyword evidence="2" id="KW-0689">Ribosomal protein</keyword>
<dbReference type="Gene3D" id="3.30.1140.32">
    <property type="entry name" value="Ribosomal protein S3, C-terminal domain"/>
    <property type="match status" value="1"/>
</dbReference>
<keyword evidence="3" id="KW-0687">Ribonucleoprotein</keyword>
<reference evidence="4" key="1">
    <citation type="submission" date="2020-05" db="EMBL/GenBank/DDBJ databases">
        <title>Phylogenomic resolution of chytrid fungi.</title>
        <authorList>
            <person name="Stajich J.E."/>
            <person name="Amses K."/>
            <person name="Simmons R."/>
            <person name="Seto K."/>
            <person name="Myers J."/>
            <person name="Bonds A."/>
            <person name="Quandt C.A."/>
            <person name="Barry K."/>
            <person name="Liu P."/>
            <person name="Grigoriev I."/>
            <person name="Longcore J.E."/>
            <person name="James T.Y."/>
        </authorList>
    </citation>
    <scope>NUCLEOTIDE SEQUENCE</scope>
    <source>
        <strain evidence="4">JEL0513</strain>
    </source>
</reference>
<evidence type="ECO:0008006" key="6">
    <source>
        <dbReference type="Google" id="ProtNLM"/>
    </source>
</evidence>
<accession>A0AAD5TAU0</accession>
<comment type="caution">
    <text evidence="4">The sequence shown here is derived from an EMBL/GenBank/DDBJ whole genome shotgun (WGS) entry which is preliminary data.</text>
</comment>
<evidence type="ECO:0000313" key="4">
    <source>
        <dbReference type="EMBL" id="KAJ3140872.1"/>
    </source>
</evidence>
<evidence type="ECO:0000256" key="1">
    <source>
        <dbReference type="ARBA" id="ARBA00010761"/>
    </source>
</evidence>
<proteinExistence type="inferred from homology"/>
<dbReference type="SUPFAM" id="SSF54821">
    <property type="entry name" value="Ribosomal protein S3 C-terminal domain"/>
    <property type="match status" value="1"/>
</dbReference>
<gene>
    <name evidence="4" type="ORF">HK100_008572</name>
</gene>
<dbReference type="EMBL" id="JADGJH010000042">
    <property type="protein sequence ID" value="KAJ3140872.1"/>
    <property type="molecule type" value="Genomic_DNA"/>
</dbReference>
<dbReference type="GO" id="GO:0005840">
    <property type="term" value="C:ribosome"/>
    <property type="evidence" value="ECO:0007669"/>
    <property type="project" value="UniProtKB-KW"/>
</dbReference>